<comment type="caution">
    <text evidence="2">The sequence shown here is derived from an EMBL/GenBank/DDBJ whole genome shotgun (WGS) entry which is preliminary data.</text>
</comment>
<evidence type="ECO:0000313" key="2">
    <source>
        <dbReference type="EMBL" id="TXG90673.1"/>
    </source>
</evidence>
<evidence type="ECO:0000256" key="1">
    <source>
        <dbReference type="SAM" id="MobiDB-lite"/>
    </source>
</evidence>
<dbReference type="RefSeq" id="WP_010836659.1">
    <property type="nucleotide sequence ID" value="NZ_QRCM01000001.1"/>
</dbReference>
<dbReference type="Proteomes" id="UP000471120">
    <property type="component" value="Unassembled WGS sequence"/>
</dbReference>
<proteinExistence type="predicted"/>
<accession>A0A6P2CDT3</accession>
<dbReference type="AlphaFoldDB" id="A0A6P2CDT3"/>
<protein>
    <submittedName>
        <fullName evidence="2">Uncharacterized protein</fullName>
    </submittedName>
</protein>
<gene>
    <name evidence="2" type="ORF">DW322_11175</name>
</gene>
<reference evidence="2 3" key="1">
    <citation type="submission" date="2018-07" db="EMBL/GenBank/DDBJ databases">
        <title>Genome sequence of Rhodococcus rhodnii ATCC 35071 from Rhodnius prolixus.</title>
        <authorList>
            <person name="Patel V."/>
            <person name="Vogel K.J."/>
        </authorList>
    </citation>
    <scope>NUCLEOTIDE SEQUENCE [LARGE SCALE GENOMIC DNA]</scope>
    <source>
        <strain evidence="2 3">ATCC 35071</strain>
    </source>
</reference>
<organism evidence="2 3">
    <name type="scientific">Rhodococcus rhodnii</name>
    <dbReference type="NCBI Taxonomy" id="38312"/>
    <lineage>
        <taxon>Bacteria</taxon>
        <taxon>Bacillati</taxon>
        <taxon>Actinomycetota</taxon>
        <taxon>Actinomycetes</taxon>
        <taxon>Mycobacteriales</taxon>
        <taxon>Nocardiaceae</taxon>
        <taxon>Rhodococcus</taxon>
    </lineage>
</organism>
<name>A0A6P2CDT3_9NOCA</name>
<sequence>MTLTVSIFGREILEIRTDTPAPSPEQDPKDLIGGEFGFGLHRPVHLVDDPVKRWDPGTEWASPDPELGVAK</sequence>
<feature type="region of interest" description="Disordered" evidence="1">
    <location>
        <begin position="51"/>
        <end position="71"/>
    </location>
</feature>
<evidence type="ECO:0000313" key="3">
    <source>
        <dbReference type="Proteomes" id="UP000471120"/>
    </source>
</evidence>
<dbReference type="EMBL" id="QRCM01000001">
    <property type="protein sequence ID" value="TXG90673.1"/>
    <property type="molecule type" value="Genomic_DNA"/>
</dbReference>